<protein>
    <submittedName>
        <fullName evidence="3">Uncharacterized protein</fullName>
    </submittedName>
</protein>
<evidence type="ECO:0000256" key="2">
    <source>
        <dbReference type="SAM" id="Phobius"/>
    </source>
</evidence>
<reference evidence="3 4" key="1">
    <citation type="submission" date="2018-06" db="EMBL/GenBank/DDBJ databases">
        <title>Genomic Encyclopedia of Archaeal and Bacterial Type Strains, Phase II (KMG-II): from individual species to whole genera.</title>
        <authorList>
            <person name="Goeker M."/>
        </authorList>
    </citation>
    <scope>NUCLEOTIDE SEQUENCE [LARGE SCALE GENOMIC DNA]</scope>
    <source>
        <strain evidence="3 4">JCM 11668</strain>
    </source>
</reference>
<keyword evidence="2" id="KW-0812">Transmembrane</keyword>
<dbReference type="EMBL" id="QJTI01000002">
    <property type="protein sequence ID" value="PYF04885.1"/>
    <property type="molecule type" value="Genomic_DNA"/>
</dbReference>
<name>A0A318TSR0_9BRAD</name>
<keyword evidence="4" id="KW-1185">Reference proteome</keyword>
<accession>A0A318TSR0</accession>
<organism evidence="3 4">
    <name type="scientific">Rhodopseudomonas faecalis</name>
    <dbReference type="NCBI Taxonomy" id="99655"/>
    <lineage>
        <taxon>Bacteria</taxon>
        <taxon>Pseudomonadati</taxon>
        <taxon>Pseudomonadota</taxon>
        <taxon>Alphaproteobacteria</taxon>
        <taxon>Hyphomicrobiales</taxon>
        <taxon>Nitrobacteraceae</taxon>
        <taxon>Rhodopseudomonas</taxon>
    </lineage>
</organism>
<sequence>MSFTTRFAFALATGLWIGFGGLALSGAVNPASAAGAVSKQKADAATPSETRKRASGRHAKTSSKPAATAAAATGAAAAAAVATGAATAATPTPELPDAIANAHAQMSDMRTDSAAAPLAATEQRSAEAEVVAADQLNELDRQASAATSAQHSSAAATQPTASKATLWDQTSLIGKIFIAFGALLTAASAARLAIA</sequence>
<feature type="compositionally biased region" description="Low complexity" evidence="1">
    <location>
        <begin position="142"/>
        <end position="161"/>
    </location>
</feature>
<keyword evidence="2" id="KW-0472">Membrane</keyword>
<gene>
    <name evidence="3" type="ORF">BJ122_102110</name>
</gene>
<evidence type="ECO:0000256" key="1">
    <source>
        <dbReference type="SAM" id="MobiDB-lite"/>
    </source>
</evidence>
<feature type="region of interest" description="Disordered" evidence="1">
    <location>
        <begin position="37"/>
        <end position="68"/>
    </location>
</feature>
<feature type="region of interest" description="Disordered" evidence="1">
    <location>
        <begin position="141"/>
        <end position="161"/>
    </location>
</feature>
<keyword evidence="2" id="KW-1133">Transmembrane helix</keyword>
<evidence type="ECO:0000313" key="4">
    <source>
        <dbReference type="Proteomes" id="UP000248148"/>
    </source>
</evidence>
<evidence type="ECO:0000313" key="3">
    <source>
        <dbReference type="EMBL" id="PYF04885.1"/>
    </source>
</evidence>
<proteinExistence type="predicted"/>
<comment type="caution">
    <text evidence="3">The sequence shown here is derived from an EMBL/GenBank/DDBJ whole genome shotgun (WGS) entry which is preliminary data.</text>
</comment>
<dbReference type="AlphaFoldDB" id="A0A318TSR0"/>
<dbReference type="RefSeq" id="WP_110779542.1">
    <property type="nucleotide sequence ID" value="NZ_QJTI01000002.1"/>
</dbReference>
<feature type="transmembrane region" description="Helical" evidence="2">
    <location>
        <begin position="172"/>
        <end position="194"/>
    </location>
</feature>
<dbReference type="Proteomes" id="UP000248148">
    <property type="component" value="Unassembled WGS sequence"/>
</dbReference>